<comment type="caution">
    <text evidence="1">The sequence shown here is derived from an EMBL/GenBank/DDBJ whole genome shotgun (WGS) entry which is preliminary data.</text>
</comment>
<keyword evidence="2" id="KW-1185">Reference proteome</keyword>
<dbReference type="EMBL" id="CAVLEF010000081">
    <property type="protein sequence ID" value="CAK1550390.1"/>
    <property type="molecule type" value="Genomic_DNA"/>
</dbReference>
<name>A0AAV1JLZ3_9NEOP</name>
<accession>A0AAV1JLZ3</accession>
<evidence type="ECO:0000313" key="2">
    <source>
        <dbReference type="Proteomes" id="UP001497472"/>
    </source>
</evidence>
<dbReference type="Proteomes" id="UP001497472">
    <property type="component" value="Unassembled WGS sequence"/>
</dbReference>
<proteinExistence type="predicted"/>
<dbReference type="AlphaFoldDB" id="A0AAV1JLZ3"/>
<organism evidence="1 2">
    <name type="scientific">Leptosia nina</name>
    <dbReference type="NCBI Taxonomy" id="320188"/>
    <lineage>
        <taxon>Eukaryota</taxon>
        <taxon>Metazoa</taxon>
        <taxon>Ecdysozoa</taxon>
        <taxon>Arthropoda</taxon>
        <taxon>Hexapoda</taxon>
        <taxon>Insecta</taxon>
        <taxon>Pterygota</taxon>
        <taxon>Neoptera</taxon>
        <taxon>Endopterygota</taxon>
        <taxon>Lepidoptera</taxon>
        <taxon>Glossata</taxon>
        <taxon>Ditrysia</taxon>
        <taxon>Papilionoidea</taxon>
        <taxon>Pieridae</taxon>
        <taxon>Pierinae</taxon>
        <taxon>Leptosia</taxon>
    </lineage>
</organism>
<gene>
    <name evidence="1" type="ORF">LNINA_LOCUS9619</name>
</gene>
<protein>
    <submittedName>
        <fullName evidence="1">Uncharacterized protein</fullName>
    </submittedName>
</protein>
<sequence length="68" mass="7198">MSFNAILVTSQESGQTDAITAVLTAKGGTLKECAQKVGINIPVAVKSIVDRYAVALRRNLLLTAEQLP</sequence>
<evidence type="ECO:0000313" key="1">
    <source>
        <dbReference type="EMBL" id="CAK1550390.1"/>
    </source>
</evidence>
<reference evidence="1 2" key="1">
    <citation type="submission" date="2023-11" db="EMBL/GenBank/DDBJ databases">
        <authorList>
            <person name="Okamura Y."/>
        </authorList>
    </citation>
    <scope>NUCLEOTIDE SEQUENCE [LARGE SCALE GENOMIC DNA]</scope>
</reference>